<name>A0ABT8L8F1_9BACT</name>
<reference evidence="1" key="1">
    <citation type="submission" date="2023-06" db="EMBL/GenBank/DDBJ databases">
        <title>Genomic of Agaribacillus aureum.</title>
        <authorList>
            <person name="Wang G."/>
        </authorList>
    </citation>
    <scope>NUCLEOTIDE SEQUENCE</scope>
    <source>
        <strain evidence="1">BMA12</strain>
    </source>
</reference>
<dbReference type="NCBIfam" id="NF007144">
    <property type="entry name" value="PRK09585.2-3"/>
    <property type="match status" value="1"/>
</dbReference>
<keyword evidence="2" id="KW-1185">Reference proteome</keyword>
<keyword evidence="1" id="KW-0808">Transferase</keyword>
<dbReference type="Proteomes" id="UP001172083">
    <property type="component" value="Unassembled WGS sequence"/>
</dbReference>
<sequence length="361" mass="39708">MMKDKYNAIGLMSGTSLDGLDIAHCFFVLRDGEWLFTLDNSVGIEYPDTLRDQLKNSVNLPAIDLLLLNIEFGKWLGDQVKQFMSDKNIKIDFVASHGHTVFHQPDKGLTYQIGSGQELANSCGTKVICDFRSLDVALGGQGAPLVPIGDQRLFSEFDFCLNLGGIANVSFDLDGKRVAYDVCPANMLLNHLMAQVGKVYDENGEMARSGEVCDDLLQSLNALDYYELPFPKSLGYEWFCAEVIPLVDNYPCSLADKLCTAVHHTAFQVSKDLSAFHSGGEAKLFATGGGARNTFLIETLNHYLNKESIKVIIPESQIVDFKEAIVFAFMGVKRLRGEINCLKSVTGASADSSSGVIYYPH</sequence>
<dbReference type="RefSeq" id="WP_346758849.1">
    <property type="nucleotide sequence ID" value="NZ_JAUJEB010000003.1"/>
</dbReference>
<dbReference type="PANTHER" id="PTHR30605">
    <property type="entry name" value="ANHYDRO-N-ACETYLMURAMIC ACID KINASE"/>
    <property type="match status" value="1"/>
</dbReference>
<keyword evidence="1" id="KW-0418">Kinase</keyword>
<dbReference type="Pfam" id="PF03702">
    <property type="entry name" value="AnmK"/>
    <property type="match status" value="1"/>
</dbReference>
<evidence type="ECO:0000313" key="2">
    <source>
        <dbReference type="Proteomes" id="UP001172083"/>
    </source>
</evidence>
<proteinExistence type="predicted"/>
<evidence type="ECO:0000313" key="1">
    <source>
        <dbReference type="EMBL" id="MDN5213511.1"/>
    </source>
</evidence>
<dbReference type="SUPFAM" id="SSF53067">
    <property type="entry name" value="Actin-like ATPase domain"/>
    <property type="match status" value="1"/>
</dbReference>
<dbReference type="InterPro" id="IPR043129">
    <property type="entry name" value="ATPase_NBD"/>
</dbReference>
<dbReference type="GO" id="GO:0016301">
    <property type="term" value="F:kinase activity"/>
    <property type="evidence" value="ECO:0007669"/>
    <property type="project" value="UniProtKB-KW"/>
</dbReference>
<comment type="caution">
    <text evidence="1">The sequence shown here is derived from an EMBL/GenBank/DDBJ whole genome shotgun (WGS) entry which is preliminary data.</text>
</comment>
<dbReference type="PANTHER" id="PTHR30605:SF0">
    <property type="entry name" value="ANHYDRO-N-ACETYLMURAMIC ACID KINASE"/>
    <property type="match status" value="1"/>
</dbReference>
<dbReference type="EMBL" id="JAUJEB010000003">
    <property type="protein sequence ID" value="MDN5213511.1"/>
    <property type="molecule type" value="Genomic_DNA"/>
</dbReference>
<dbReference type="Gene3D" id="3.30.420.40">
    <property type="match status" value="2"/>
</dbReference>
<dbReference type="EC" id="2.7.1.170" evidence="1"/>
<dbReference type="InterPro" id="IPR005338">
    <property type="entry name" value="Anhydro_N_Ac-Mur_kinase"/>
</dbReference>
<organism evidence="1 2">
    <name type="scientific">Agaribacillus aureus</name>
    <dbReference type="NCBI Taxonomy" id="3051825"/>
    <lineage>
        <taxon>Bacteria</taxon>
        <taxon>Pseudomonadati</taxon>
        <taxon>Bacteroidota</taxon>
        <taxon>Cytophagia</taxon>
        <taxon>Cytophagales</taxon>
        <taxon>Splendidivirgaceae</taxon>
        <taxon>Agaribacillus</taxon>
    </lineage>
</organism>
<protein>
    <submittedName>
        <fullName evidence="1">Anhydro-N-acetylmuramic acid kinase</fullName>
        <ecNumber evidence="1">2.7.1.170</ecNumber>
    </submittedName>
</protein>
<gene>
    <name evidence="1" type="ORF">QQ020_15680</name>
</gene>
<accession>A0ABT8L8F1</accession>